<dbReference type="EMBL" id="JALBCA010000041">
    <property type="protein sequence ID" value="KAI2387198.1"/>
    <property type="molecule type" value="Genomic_DNA"/>
</dbReference>
<sequence>MSCPHPSELALALSIVKSKPPHTSIKDYILNVRRHIHAGQRNIVDATEDRYLDSAAFWREAYEKSEAYQSRLLDKVYELEQRTEAVAFKARADVEHGAMSSKRKAICGVFTTEPLSSKRSKTAGAAISSNDKLSYSEASNPVKSSTTPFLRRLHRLQKLLQKKTESEQLAIASADLCVAMEQLIDTTISQRQAKSKKEKGCPLQQNLTLRDISIVFEQCYPIIFRALQRLAGREDGACAYGIIVYRLVHLFQSILLHLHRHTLLRAKLLISRAKSVSKKARQTAKAKRENTIESLSPQLSREDSRLLDTVSQLLVKMILQITTGKNDHSDLLEGFLFVLLEHVGKVLGSLVFKGLKSDTSLAVCPTRLPIPCPGFQDTENGTNVSILECAAMLQSRHLICILEHALSIQCQGDSASGFVGAHSSLLVRGRKRKLQNTLLKGVFGHDDPTLQESLKSSREINPSLPTGYSDNDLDSPGCDKGDWFVQEVWRLLGWDSLVQNQSDEQRSSPEA</sequence>
<protein>
    <submittedName>
        <fullName evidence="1">Uncharacterized protein</fullName>
    </submittedName>
</protein>
<reference evidence="1" key="1">
    <citation type="journal article" date="2022" name="bioRxiv">
        <title>Population genetic analysis of Ophidiomyces ophidiicola, the causative agent of snake fungal disease, indicates recent introductions to the USA.</title>
        <authorList>
            <person name="Ladner J.T."/>
            <person name="Palmer J.M."/>
            <person name="Ettinger C.L."/>
            <person name="Stajich J.E."/>
            <person name="Farrell T.M."/>
            <person name="Glorioso B.M."/>
            <person name="Lawson B."/>
            <person name="Price S.J."/>
            <person name="Stengle A.G."/>
            <person name="Grear D.A."/>
            <person name="Lorch J.M."/>
        </authorList>
    </citation>
    <scope>NUCLEOTIDE SEQUENCE</scope>
    <source>
        <strain evidence="1">NWHC 24266-5</strain>
    </source>
</reference>
<organism evidence="1">
    <name type="scientific">Ophidiomyces ophidiicola</name>
    <dbReference type="NCBI Taxonomy" id="1387563"/>
    <lineage>
        <taxon>Eukaryota</taxon>
        <taxon>Fungi</taxon>
        <taxon>Dikarya</taxon>
        <taxon>Ascomycota</taxon>
        <taxon>Pezizomycotina</taxon>
        <taxon>Eurotiomycetes</taxon>
        <taxon>Eurotiomycetidae</taxon>
        <taxon>Onygenales</taxon>
        <taxon>Onygenaceae</taxon>
        <taxon>Ophidiomyces</taxon>
    </lineage>
</organism>
<gene>
    <name evidence="1" type="ORF">LOY88_003220</name>
</gene>
<evidence type="ECO:0000313" key="1">
    <source>
        <dbReference type="EMBL" id="KAI2387198.1"/>
    </source>
</evidence>
<proteinExistence type="predicted"/>
<comment type="caution">
    <text evidence="1">The sequence shown here is derived from an EMBL/GenBank/DDBJ whole genome shotgun (WGS) entry which is preliminary data.</text>
</comment>
<name>A0ACB8UXX1_9EURO</name>
<accession>A0ACB8UXX1</accession>